<comment type="caution">
    <text evidence="1">The sequence shown here is derived from an EMBL/GenBank/DDBJ whole genome shotgun (WGS) entry which is preliminary data.</text>
</comment>
<dbReference type="Proteomes" id="UP000660339">
    <property type="component" value="Unassembled WGS sequence"/>
</dbReference>
<evidence type="ECO:0000313" key="1">
    <source>
        <dbReference type="EMBL" id="GIG12146.1"/>
    </source>
</evidence>
<sequence>MAGGVLPPQSRLPVRWGVGGLLPEAEEGGHQVAYQDGHPAILATYRDVDPCIDMNRWSRYVRCIVGDAEGWFR</sequence>
<proteinExistence type="predicted"/>
<protein>
    <submittedName>
        <fullName evidence="1">Uncharacterized protein</fullName>
    </submittedName>
</protein>
<dbReference type="EMBL" id="BONJ01000001">
    <property type="protein sequence ID" value="GIG12146.1"/>
    <property type="molecule type" value="Genomic_DNA"/>
</dbReference>
<accession>A0A8J3PEG7</accession>
<dbReference type="AlphaFoldDB" id="A0A8J3PEG7"/>
<reference evidence="1" key="1">
    <citation type="submission" date="2021-01" db="EMBL/GenBank/DDBJ databases">
        <title>Whole genome shotgun sequence of Catellatospora methionotrophica NBRC 14553.</title>
        <authorList>
            <person name="Komaki H."/>
            <person name="Tamura T."/>
        </authorList>
    </citation>
    <scope>NUCLEOTIDE SEQUENCE</scope>
    <source>
        <strain evidence="1">NBRC 14553</strain>
    </source>
</reference>
<name>A0A8J3PEG7_9ACTN</name>
<keyword evidence="2" id="KW-1185">Reference proteome</keyword>
<organism evidence="1 2">
    <name type="scientific">Catellatospora methionotrophica</name>
    <dbReference type="NCBI Taxonomy" id="121620"/>
    <lineage>
        <taxon>Bacteria</taxon>
        <taxon>Bacillati</taxon>
        <taxon>Actinomycetota</taxon>
        <taxon>Actinomycetes</taxon>
        <taxon>Micromonosporales</taxon>
        <taxon>Micromonosporaceae</taxon>
        <taxon>Catellatospora</taxon>
    </lineage>
</organism>
<evidence type="ECO:0000313" key="2">
    <source>
        <dbReference type="Proteomes" id="UP000660339"/>
    </source>
</evidence>
<gene>
    <name evidence="1" type="ORF">Cme02nite_04780</name>
</gene>